<evidence type="ECO:0000256" key="1">
    <source>
        <dbReference type="SAM" id="Phobius"/>
    </source>
</evidence>
<sequence>MYENTLIIFVSDNDVAMNKRAGILLEGTLLFFALHGFIVQPIQELASDRIKEFAKCLPIESSFKTGYLEVVEYYHQASKETEIRKAFHAFAKNAIDNMRTANKMTDAGGYYRVMRTASRAGFT</sequence>
<keyword evidence="1" id="KW-0812">Transmembrane</keyword>
<evidence type="ECO:0000313" key="2">
    <source>
        <dbReference type="EMBL" id="OLQ08469.1"/>
    </source>
</evidence>
<reference evidence="2 3" key="1">
    <citation type="submission" date="2016-02" db="EMBL/GenBank/DDBJ databases">
        <title>Genome analysis of coral dinoflagellate symbionts highlights evolutionary adaptations to a symbiotic lifestyle.</title>
        <authorList>
            <person name="Aranda M."/>
            <person name="Li Y."/>
            <person name="Liew Y.J."/>
            <person name="Baumgarten S."/>
            <person name="Simakov O."/>
            <person name="Wilson M."/>
            <person name="Piel J."/>
            <person name="Ashoor H."/>
            <person name="Bougouffa S."/>
            <person name="Bajic V.B."/>
            <person name="Ryu T."/>
            <person name="Ravasi T."/>
            <person name="Bayer T."/>
            <person name="Micklem G."/>
            <person name="Kim H."/>
            <person name="Bhak J."/>
            <person name="Lajeunesse T.C."/>
            <person name="Voolstra C.R."/>
        </authorList>
    </citation>
    <scope>NUCLEOTIDE SEQUENCE [LARGE SCALE GENOMIC DNA]</scope>
    <source>
        <strain evidence="2 3">CCMP2467</strain>
    </source>
</reference>
<proteinExistence type="predicted"/>
<keyword evidence="3" id="KW-1185">Reference proteome</keyword>
<dbReference type="AlphaFoldDB" id="A0A1Q9ELZ9"/>
<organism evidence="2 3">
    <name type="scientific">Symbiodinium microadriaticum</name>
    <name type="common">Dinoflagellate</name>
    <name type="synonym">Zooxanthella microadriatica</name>
    <dbReference type="NCBI Taxonomy" id="2951"/>
    <lineage>
        <taxon>Eukaryota</taxon>
        <taxon>Sar</taxon>
        <taxon>Alveolata</taxon>
        <taxon>Dinophyceae</taxon>
        <taxon>Suessiales</taxon>
        <taxon>Symbiodiniaceae</taxon>
        <taxon>Symbiodinium</taxon>
    </lineage>
</organism>
<dbReference type="Proteomes" id="UP000186817">
    <property type="component" value="Unassembled WGS sequence"/>
</dbReference>
<feature type="transmembrane region" description="Helical" evidence="1">
    <location>
        <begin position="20"/>
        <end position="39"/>
    </location>
</feature>
<name>A0A1Q9ELZ9_SYMMI</name>
<evidence type="ECO:0000313" key="3">
    <source>
        <dbReference type="Proteomes" id="UP000186817"/>
    </source>
</evidence>
<protein>
    <submittedName>
        <fullName evidence="2">Uncharacterized protein</fullName>
    </submittedName>
</protein>
<comment type="caution">
    <text evidence="2">The sequence shown here is derived from an EMBL/GenBank/DDBJ whole genome shotgun (WGS) entry which is preliminary data.</text>
</comment>
<gene>
    <name evidence="2" type="ORF">AK812_SmicGene8003</name>
</gene>
<dbReference type="EMBL" id="LSRX01000117">
    <property type="protein sequence ID" value="OLQ08469.1"/>
    <property type="molecule type" value="Genomic_DNA"/>
</dbReference>
<keyword evidence="1" id="KW-1133">Transmembrane helix</keyword>
<keyword evidence="1" id="KW-0472">Membrane</keyword>
<accession>A0A1Q9ELZ9</accession>